<organism evidence="3 4">
    <name type="scientific">Hymenobacter tibetensis</name>
    <dbReference type="NCBI Taxonomy" id="497967"/>
    <lineage>
        <taxon>Bacteria</taxon>
        <taxon>Pseudomonadati</taxon>
        <taxon>Bacteroidota</taxon>
        <taxon>Cytophagia</taxon>
        <taxon>Cytophagales</taxon>
        <taxon>Hymenobacteraceae</taxon>
        <taxon>Hymenobacter</taxon>
    </lineage>
</organism>
<sequence length="189" mass="20685">MSRTLRLGLLFALICTAVASCISPPDFPDTPSIKFKELEVVRLPPAFPGDAPADSDTITISFEDGDGDLGLSPEDLDPPYNSVPGPGGTQLNPNYFNYYIQPQIKDPVTGEFVDFSNSFAGEYNARFPRLGPESGKEAPLKGDLRLAQRWTLNAPFKAGDEIRFKVSIRDRALNLSNEVLTSSYVVKGR</sequence>
<keyword evidence="2" id="KW-0732">Signal</keyword>
<evidence type="ECO:0000256" key="1">
    <source>
        <dbReference type="SAM" id="MobiDB-lite"/>
    </source>
</evidence>
<protein>
    <recommendedName>
        <fullName evidence="5">Lipoprotein</fullName>
    </recommendedName>
</protein>
<dbReference type="RefSeq" id="WP_243801655.1">
    <property type="nucleotide sequence ID" value="NZ_CP094669.1"/>
</dbReference>
<evidence type="ECO:0000256" key="2">
    <source>
        <dbReference type="SAM" id="SignalP"/>
    </source>
</evidence>
<dbReference type="PROSITE" id="PS51257">
    <property type="entry name" value="PROKAR_LIPOPROTEIN"/>
    <property type="match status" value="1"/>
</dbReference>
<feature type="region of interest" description="Disordered" evidence="1">
    <location>
        <begin position="48"/>
        <end position="72"/>
    </location>
</feature>
<evidence type="ECO:0000313" key="3">
    <source>
        <dbReference type="EMBL" id="UOG76606.1"/>
    </source>
</evidence>
<name>A0ABY4D2S7_9BACT</name>
<dbReference type="Proteomes" id="UP000831113">
    <property type="component" value="Chromosome"/>
</dbReference>
<proteinExistence type="predicted"/>
<keyword evidence="4" id="KW-1185">Reference proteome</keyword>
<accession>A0ABY4D2S7</accession>
<gene>
    <name evidence="3" type="ORF">MTX78_08385</name>
</gene>
<evidence type="ECO:0008006" key="5">
    <source>
        <dbReference type="Google" id="ProtNLM"/>
    </source>
</evidence>
<evidence type="ECO:0000313" key="4">
    <source>
        <dbReference type="Proteomes" id="UP000831113"/>
    </source>
</evidence>
<dbReference type="EMBL" id="CP094669">
    <property type="protein sequence ID" value="UOG76606.1"/>
    <property type="molecule type" value="Genomic_DNA"/>
</dbReference>
<reference evidence="3 4" key="1">
    <citation type="submission" date="2022-03" db="EMBL/GenBank/DDBJ databases">
        <title>Hymenobactersp. isolated from the air.</title>
        <authorList>
            <person name="Won M."/>
            <person name="Kwon S.-W."/>
        </authorList>
    </citation>
    <scope>NUCLEOTIDE SEQUENCE [LARGE SCALE GENOMIC DNA]</scope>
    <source>
        <strain evidence="3 4">KACC 21982</strain>
    </source>
</reference>
<feature type="chain" id="PRO_5045346138" description="Lipoprotein" evidence="2">
    <location>
        <begin position="20"/>
        <end position="189"/>
    </location>
</feature>
<feature type="signal peptide" evidence="2">
    <location>
        <begin position="1"/>
        <end position="19"/>
    </location>
</feature>